<dbReference type="SUPFAM" id="SSF52172">
    <property type="entry name" value="CheY-like"/>
    <property type="match status" value="1"/>
</dbReference>
<evidence type="ECO:0000256" key="3">
    <source>
        <dbReference type="PROSITE-ProRule" id="PRU00169"/>
    </source>
</evidence>
<dbReference type="PROSITE" id="PS50043">
    <property type="entry name" value="HTH_LUXR_2"/>
    <property type="match status" value="1"/>
</dbReference>
<dbReference type="InterPro" id="IPR039420">
    <property type="entry name" value="WalR-like"/>
</dbReference>
<dbReference type="EMBL" id="DTMF01000288">
    <property type="protein sequence ID" value="HGF35047.1"/>
    <property type="molecule type" value="Genomic_DNA"/>
</dbReference>
<keyword evidence="1 3" id="KW-0597">Phosphoprotein</keyword>
<protein>
    <submittedName>
        <fullName evidence="6">Response regulator transcription factor</fullName>
    </submittedName>
</protein>
<feature type="domain" description="HTH luxR-type" evidence="4">
    <location>
        <begin position="140"/>
        <end position="207"/>
    </location>
</feature>
<dbReference type="SUPFAM" id="SSF46894">
    <property type="entry name" value="C-terminal effector domain of the bipartite response regulators"/>
    <property type="match status" value="1"/>
</dbReference>
<dbReference type="SMART" id="SM00448">
    <property type="entry name" value="REC"/>
    <property type="match status" value="1"/>
</dbReference>
<feature type="modified residue" description="4-aspartylphosphate" evidence="3">
    <location>
        <position position="54"/>
    </location>
</feature>
<organism evidence="6">
    <name type="scientific">Desulfobacca acetoxidans</name>
    <dbReference type="NCBI Taxonomy" id="60893"/>
    <lineage>
        <taxon>Bacteria</taxon>
        <taxon>Pseudomonadati</taxon>
        <taxon>Thermodesulfobacteriota</taxon>
        <taxon>Desulfobaccia</taxon>
        <taxon>Desulfobaccales</taxon>
        <taxon>Desulfobaccaceae</taxon>
        <taxon>Desulfobacca</taxon>
    </lineage>
</organism>
<gene>
    <name evidence="6" type="ORF">ENW96_11815</name>
</gene>
<dbReference type="Pfam" id="PF00196">
    <property type="entry name" value="GerE"/>
    <property type="match status" value="1"/>
</dbReference>
<dbReference type="InterPro" id="IPR058245">
    <property type="entry name" value="NreC/VraR/RcsB-like_REC"/>
</dbReference>
<dbReference type="PANTHER" id="PTHR43214">
    <property type="entry name" value="TWO-COMPONENT RESPONSE REGULATOR"/>
    <property type="match status" value="1"/>
</dbReference>
<dbReference type="SMART" id="SM00421">
    <property type="entry name" value="HTH_LUXR"/>
    <property type="match status" value="1"/>
</dbReference>
<dbReference type="PROSITE" id="PS50110">
    <property type="entry name" value="RESPONSE_REGULATORY"/>
    <property type="match status" value="1"/>
</dbReference>
<dbReference type="GO" id="GO:0006355">
    <property type="term" value="P:regulation of DNA-templated transcription"/>
    <property type="evidence" value="ECO:0007669"/>
    <property type="project" value="InterPro"/>
</dbReference>
<reference evidence="6" key="1">
    <citation type="journal article" date="2020" name="mSystems">
        <title>Genome- and Community-Level Interaction Insights into Carbon Utilization and Element Cycling Functions of Hydrothermarchaeota in Hydrothermal Sediment.</title>
        <authorList>
            <person name="Zhou Z."/>
            <person name="Liu Y."/>
            <person name="Xu W."/>
            <person name="Pan J."/>
            <person name="Luo Z.H."/>
            <person name="Li M."/>
        </authorList>
    </citation>
    <scope>NUCLEOTIDE SEQUENCE [LARGE SCALE GENOMIC DNA]</scope>
    <source>
        <strain evidence="6">SpSt-897</strain>
    </source>
</reference>
<dbReference type="InterPro" id="IPR016032">
    <property type="entry name" value="Sig_transdc_resp-reg_C-effctor"/>
</dbReference>
<dbReference type="PROSITE" id="PS00622">
    <property type="entry name" value="HTH_LUXR_1"/>
    <property type="match status" value="1"/>
</dbReference>
<dbReference type="AlphaFoldDB" id="A0A7C3Z2I4"/>
<dbReference type="Pfam" id="PF00072">
    <property type="entry name" value="Response_reg"/>
    <property type="match status" value="1"/>
</dbReference>
<dbReference type="CDD" id="cd06170">
    <property type="entry name" value="LuxR_C_like"/>
    <property type="match status" value="1"/>
</dbReference>
<evidence type="ECO:0000259" key="4">
    <source>
        <dbReference type="PROSITE" id="PS50043"/>
    </source>
</evidence>
<keyword evidence="2" id="KW-0238">DNA-binding</keyword>
<comment type="caution">
    <text evidence="6">The sequence shown here is derived from an EMBL/GenBank/DDBJ whole genome shotgun (WGS) entry which is preliminary data.</text>
</comment>
<sequence length="210" mass="23159">MIKILISDDHAIVREGLKQSLADTEDLVVGGEAANGHEVLELIRQEDWDMVLLDLAMPGKDGLETLKELKKEKPKLPVLVLSIYPEEQYAVRALKAGASGYLTKESAPGELIAAIRKVSQGGKYISASLAEKLASHLVADADRPVHEFLSDREFQVMLLIASGKTVKEIADEMYLSVKTVSTYRVRALSKLGMKNNSEFTYYAIKQGLIK</sequence>
<dbReference type="InterPro" id="IPR001789">
    <property type="entry name" value="Sig_transdc_resp-reg_receiver"/>
</dbReference>
<evidence type="ECO:0000256" key="1">
    <source>
        <dbReference type="ARBA" id="ARBA00022553"/>
    </source>
</evidence>
<dbReference type="GO" id="GO:0000160">
    <property type="term" value="P:phosphorelay signal transduction system"/>
    <property type="evidence" value="ECO:0007669"/>
    <property type="project" value="InterPro"/>
</dbReference>
<dbReference type="PRINTS" id="PR00038">
    <property type="entry name" value="HTHLUXR"/>
</dbReference>
<proteinExistence type="predicted"/>
<evidence type="ECO:0000259" key="5">
    <source>
        <dbReference type="PROSITE" id="PS50110"/>
    </source>
</evidence>
<feature type="domain" description="Response regulatory" evidence="5">
    <location>
        <begin position="3"/>
        <end position="119"/>
    </location>
</feature>
<dbReference type="Gene3D" id="3.40.50.2300">
    <property type="match status" value="1"/>
</dbReference>
<dbReference type="InterPro" id="IPR000792">
    <property type="entry name" value="Tscrpt_reg_LuxR_C"/>
</dbReference>
<evidence type="ECO:0000313" key="6">
    <source>
        <dbReference type="EMBL" id="HGF35047.1"/>
    </source>
</evidence>
<name>A0A7C3Z2I4_9BACT</name>
<dbReference type="InterPro" id="IPR011006">
    <property type="entry name" value="CheY-like_superfamily"/>
</dbReference>
<accession>A0A7C3Z2I4</accession>
<dbReference type="GO" id="GO:0003677">
    <property type="term" value="F:DNA binding"/>
    <property type="evidence" value="ECO:0007669"/>
    <property type="project" value="UniProtKB-KW"/>
</dbReference>
<dbReference type="CDD" id="cd17535">
    <property type="entry name" value="REC_NarL-like"/>
    <property type="match status" value="1"/>
</dbReference>
<evidence type="ECO:0000256" key="2">
    <source>
        <dbReference type="ARBA" id="ARBA00023125"/>
    </source>
</evidence>